<dbReference type="PANTHER" id="PTHR36435:SF6">
    <property type="entry name" value="ABORTIVE INFECTION PROTEIN"/>
    <property type="match status" value="1"/>
</dbReference>
<organism evidence="3 4">
    <name type="scientific">Radiobacillus deserti</name>
    <dbReference type="NCBI Taxonomy" id="2594883"/>
    <lineage>
        <taxon>Bacteria</taxon>
        <taxon>Bacillati</taxon>
        <taxon>Bacillota</taxon>
        <taxon>Bacilli</taxon>
        <taxon>Bacillales</taxon>
        <taxon>Bacillaceae</taxon>
        <taxon>Radiobacillus</taxon>
    </lineage>
</organism>
<dbReference type="PANTHER" id="PTHR36435">
    <property type="entry name" value="SLR1288 PROTEIN"/>
    <property type="match status" value="1"/>
</dbReference>
<gene>
    <name evidence="3" type="ORF">FN924_02545</name>
</gene>
<feature type="transmembrane region" description="Helical" evidence="1">
    <location>
        <begin position="68"/>
        <end position="95"/>
    </location>
</feature>
<feature type="transmembrane region" description="Helical" evidence="1">
    <location>
        <begin position="193"/>
        <end position="212"/>
    </location>
</feature>
<dbReference type="GO" id="GO:0080120">
    <property type="term" value="P:CAAX-box protein maturation"/>
    <property type="evidence" value="ECO:0007669"/>
    <property type="project" value="UniProtKB-ARBA"/>
</dbReference>
<keyword evidence="1" id="KW-0472">Membrane</keyword>
<dbReference type="EMBL" id="CP041666">
    <property type="protein sequence ID" value="QDP39170.1"/>
    <property type="molecule type" value="Genomic_DNA"/>
</dbReference>
<dbReference type="InterPro" id="IPR052710">
    <property type="entry name" value="CAAX_protease"/>
</dbReference>
<name>A0A516KCS2_9BACI</name>
<feature type="transmembrane region" description="Helical" evidence="1">
    <location>
        <begin position="150"/>
        <end position="167"/>
    </location>
</feature>
<evidence type="ECO:0000259" key="2">
    <source>
        <dbReference type="Pfam" id="PF02517"/>
    </source>
</evidence>
<dbReference type="InterPro" id="IPR003675">
    <property type="entry name" value="Rce1/LyrA-like_dom"/>
</dbReference>
<protein>
    <submittedName>
        <fullName evidence="3">CPBP family intramembrane metalloprotease</fullName>
    </submittedName>
</protein>
<dbReference type="RefSeq" id="WP_143891920.1">
    <property type="nucleotide sequence ID" value="NZ_CP041666.1"/>
</dbReference>
<dbReference type="OrthoDB" id="2194912at2"/>
<proteinExistence type="predicted"/>
<dbReference type="AlphaFoldDB" id="A0A516KCS2"/>
<evidence type="ECO:0000313" key="3">
    <source>
        <dbReference type="EMBL" id="QDP39170.1"/>
    </source>
</evidence>
<dbReference type="GO" id="GO:0008237">
    <property type="term" value="F:metallopeptidase activity"/>
    <property type="evidence" value="ECO:0007669"/>
    <property type="project" value="UniProtKB-KW"/>
</dbReference>
<dbReference type="KEGG" id="aqt:FN924_02545"/>
<dbReference type="GO" id="GO:0004175">
    <property type="term" value="F:endopeptidase activity"/>
    <property type="evidence" value="ECO:0007669"/>
    <property type="project" value="UniProtKB-ARBA"/>
</dbReference>
<dbReference type="GO" id="GO:0006508">
    <property type="term" value="P:proteolysis"/>
    <property type="evidence" value="ECO:0007669"/>
    <property type="project" value="UniProtKB-KW"/>
</dbReference>
<feature type="transmembrane region" description="Helical" evidence="1">
    <location>
        <begin position="115"/>
        <end position="138"/>
    </location>
</feature>
<keyword evidence="1" id="KW-1133">Transmembrane helix</keyword>
<keyword evidence="3" id="KW-0645">Protease</keyword>
<keyword evidence="3" id="KW-0378">Hydrolase</keyword>
<feature type="transmembrane region" description="Helical" evidence="1">
    <location>
        <begin position="173"/>
        <end position="188"/>
    </location>
</feature>
<keyword evidence="4" id="KW-1185">Reference proteome</keyword>
<evidence type="ECO:0000256" key="1">
    <source>
        <dbReference type="SAM" id="Phobius"/>
    </source>
</evidence>
<dbReference type="Proteomes" id="UP000315215">
    <property type="component" value="Chromosome"/>
</dbReference>
<feature type="transmembrane region" description="Helical" evidence="1">
    <location>
        <begin position="7"/>
        <end position="26"/>
    </location>
</feature>
<evidence type="ECO:0000313" key="4">
    <source>
        <dbReference type="Proteomes" id="UP000315215"/>
    </source>
</evidence>
<sequence length="236" mass="26509">MPKRYWYVILTYVIMQLSGALVAPIIKAMGLDPFTAGVFWSVFSFLAALVITLFLLREDMNVGSERGAAGVGTIILWSILGIFLAYFAQFIAAIIETFLLKIPPGSENTQDIMNITRSAPIFILIVVFIAPILEEVIFRKIIFGTIYQKTNFIIAGVASALVFALVHADPLHLIMYMSMGFVFAFLYVQTKRIIVPIITHMAMNGFVVIAQYNMDPEEMEKMLEQFEKIQMIIFGG</sequence>
<feature type="domain" description="CAAX prenyl protease 2/Lysostaphin resistance protein A-like" evidence="2">
    <location>
        <begin position="119"/>
        <end position="205"/>
    </location>
</feature>
<keyword evidence="1" id="KW-0812">Transmembrane</keyword>
<feature type="transmembrane region" description="Helical" evidence="1">
    <location>
        <begin position="38"/>
        <end position="56"/>
    </location>
</feature>
<reference evidence="3 4" key="1">
    <citation type="submission" date="2019-07" db="EMBL/GenBank/DDBJ databases">
        <authorList>
            <person name="Li J."/>
        </authorList>
    </citation>
    <scope>NUCLEOTIDE SEQUENCE [LARGE SCALE GENOMIC DNA]</scope>
    <source>
        <strain evidence="3 4">TKL69</strain>
    </source>
</reference>
<accession>A0A516KCS2</accession>
<keyword evidence="3" id="KW-0482">Metalloprotease</keyword>
<dbReference type="Pfam" id="PF02517">
    <property type="entry name" value="Rce1-like"/>
    <property type="match status" value="1"/>
</dbReference>